<evidence type="ECO:0000313" key="13">
    <source>
        <dbReference type="Proteomes" id="UP001180087"/>
    </source>
</evidence>
<feature type="transmembrane region" description="Helical" evidence="9">
    <location>
        <begin position="188"/>
        <end position="210"/>
    </location>
</feature>
<reference evidence="12" key="1">
    <citation type="submission" date="2023-06" db="EMBL/GenBank/DDBJ databases">
        <title>A Treasure from Seagulls: Isolation and Description of Aciduricobacillus qingdaonensis gen. nov., sp. nov., a Rare Obligately Uric Acid-utilizing Member in the Family Bacillaceae.</title>
        <authorList>
            <person name="Liu W."/>
            <person name="Wang B."/>
        </authorList>
    </citation>
    <scope>NUCLEOTIDE SEQUENCE</scope>
    <source>
        <strain evidence="12">44XB</strain>
    </source>
</reference>
<feature type="transmembrane region" description="Helical" evidence="9">
    <location>
        <begin position="59"/>
        <end position="76"/>
    </location>
</feature>
<feature type="transmembrane region" description="Helical" evidence="9">
    <location>
        <begin position="157"/>
        <end position="176"/>
    </location>
</feature>
<keyword evidence="6 9" id="KW-1133">Transmembrane helix</keyword>
<sequence length="611" mass="67908">MPSILFEFMLIGVLGIGSQWLAWRFKFPAIVAMAAMGLLIGPVLGLMNPQEDFGELYKPITSAAVAIILFAGSVNLSFKELGELEKPVFRISTLGALIAWLLGSLTAHYIAGLSWAVAFTIGALFIVTGPTVILPLLRQSKLKPRPAKILKWESIVVDPLGALLAVFAFEIIAFFSAEDPSLRKLLTFFAASIFAAFFGWICGRLVGWLFETGRMPEYLKSPVVFVAVIFCFAVPDAIVLQTGLLSVTAMGITLANMQISSLADMRHFKENISILLISAIFIMLAASLDMETIQQVFTPRVIGYVVLMMIVVRPLSIFLSTIGTNLTLREKTLVGWIAPRGIVALTVSGYFANVFVEAGYEDAHILTTLTFGLVIFTVIIHGFSMGWLARKLDLSMVGNPGVLFIGSSRFSAGFASALAREKIPVLIVDSSWERLKHARDLGIPFYHGEMLSEQTEYQLDTMPYDYLIAATDFDSYNALIGTTFVPEYGRRNMFRIVPYEKNDQNRNDLAVNVGGRHLFGADITMTELNERLKEGFKFSETAITRQYDYEQYVNDKHEDTVYLCILKPSGQILFYASDSEITAEPGDRVFSLTSPEKEQIKIQERLEQKQD</sequence>
<evidence type="ECO:0000259" key="10">
    <source>
        <dbReference type="Pfam" id="PF00999"/>
    </source>
</evidence>
<evidence type="ECO:0000256" key="7">
    <source>
        <dbReference type="ARBA" id="ARBA00023065"/>
    </source>
</evidence>
<dbReference type="PANTHER" id="PTHR32507:SF0">
    <property type="entry name" value="NA(+)_H(+) ANTIPORTER 2-RELATED"/>
    <property type="match status" value="1"/>
</dbReference>
<proteinExistence type="predicted"/>
<evidence type="ECO:0000256" key="4">
    <source>
        <dbReference type="ARBA" id="ARBA00022475"/>
    </source>
</evidence>
<dbReference type="InterPro" id="IPR036291">
    <property type="entry name" value="NAD(P)-bd_dom_sf"/>
</dbReference>
<feature type="transmembrane region" description="Helical" evidence="9">
    <location>
        <begin position="88"/>
        <end position="110"/>
    </location>
</feature>
<evidence type="ECO:0000256" key="6">
    <source>
        <dbReference type="ARBA" id="ARBA00022989"/>
    </source>
</evidence>
<keyword evidence="2" id="KW-0813">Transport</keyword>
<keyword evidence="4" id="KW-1003">Cell membrane</keyword>
<keyword evidence="5 9" id="KW-0812">Transmembrane</keyword>
<feature type="domain" description="Cation/H+ exchanger transmembrane" evidence="10">
    <location>
        <begin position="21"/>
        <end position="390"/>
    </location>
</feature>
<evidence type="ECO:0000256" key="1">
    <source>
        <dbReference type="ARBA" id="ARBA00004651"/>
    </source>
</evidence>
<dbReference type="PANTHER" id="PTHR32507">
    <property type="entry name" value="NA(+)/H(+) ANTIPORTER 1"/>
    <property type="match status" value="1"/>
</dbReference>
<dbReference type="Pfam" id="PF00999">
    <property type="entry name" value="Na_H_Exchanger"/>
    <property type="match status" value="1"/>
</dbReference>
<dbReference type="Gene3D" id="1.20.1530.20">
    <property type="match status" value="1"/>
</dbReference>
<dbReference type="Proteomes" id="UP001180087">
    <property type="component" value="Chromosome"/>
</dbReference>
<keyword evidence="8 9" id="KW-0472">Membrane</keyword>
<feature type="transmembrane region" description="Helical" evidence="9">
    <location>
        <begin position="116"/>
        <end position="137"/>
    </location>
</feature>
<organism evidence="12 13">
    <name type="scientific">Aciduricibacillus chroicocephali</name>
    <dbReference type="NCBI Taxonomy" id="3054939"/>
    <lineage>
        <taxon>Bacteria</taxon>
        <taxon>Bacillati</taxon>
        <taxon>Bacillota</taxon>
        <taxon>Bacilli</taxon>
        <taxon>Bacillales</taxon>
        <taxon>Bacillaceae</taxon>
        <taxon>Aciduricibacillus</taxon>
    </lineage>
</organism>
<protein>
    <submittedName>
        <fullName evidence="12">Sodium:proton antiporter</fullName>
    </submittedName>
</protein>
<feature type="transmembrane region" description="Helical" evidence="9">
    <location>
        <begin position="30"/>
        <end position="47"/>
    </location>
</feature>
<feature type="domain" description="RCK N-terminal" evidence="11">
    <location>
        <begin position="403"/>
        <end position="482"/>
    </location>
</feature>
<dbReference type="Gene3D" id="3.40.50.720">
    <property type="entry name" value="NAD(P)-binding Rossmann-like Domain"/>
    <property type="match status" value="1"/>
</dbReference>
<evidence type="ECO:0000256" key="8">
    <source>
        <dbReference type="ARBA" id="ARBA00023136"/>
    </source>
</evidence>
<feature type="transmembrane region" description="Helical" evidence="9">
    <location>
        <begin position="222"/>
        <end position="252"/>
    </location>
</feature>
<dbReference type="RefSeq" id="WP_348027199.1">
    <property type="nucleotide sequence ID" value="NZ_CP129113.1"/>
</dbReference>
<accession>A0ABY9KTX6</accession>
<feature type="transmembrane region" description="Helical" evidence="9">
    <location>
        <begin position="272"/>
        <end position="289"/>
    </location>
</feature>
<evidence type="ECO:0000256" key="2">
    <source>
        <dbReference type="ARBA" id="ARBA00022448"/>
    </source>
</evidence>
<dbReference type="EMBL" id="CP129113">
    <property type="protein sequence ID" value="WLV24306.1"/>
    <property type="molecule type" value="Genomic_DNA"/>
</dbReference>
<dbReference type="InterPro" id="IPR038770">
    <property type="entry name" value="Na+/solute_symporter_sf"/>
</dbReference>
<dbReference type="InterPro" id="IPR006153">
    <property type="entry name" value="Cation/H_exchanger_TM"/>
</dbReference>
<feature type="transmembrane region" description="Helical" evidence="9">
    <location>
        <begin position="6"/>
        <end position="23"/>
    </location>
</feature>
<keyword evidence="3" id="KW-0050">Antiport</keyword>
<dbReference type="Pfam" id="PF02254">
    <property type="entry name" value="TrkA_N"/>
    <property type="match status" value="1"/>
</dbReference>
<evidence type="ECO:0000256" key="5">
    <source>
        <dbReference type="ARBA" id="ARBA00022692"/>
    </source>
</evidence>
<feature type="transmembrane region" description="Helical" evidence="9">
    <location>
        <begin position="301"/>
        <end position="322"/>
    </location>
</feature>
<dbReference type="SUPFAM" id="SSF51735">
    <property type="entry name" value="NAD(P)-binding Rossmann-fold domains"/>
    <property type="match status" value="1"/>
</dbReference>
<keyword evidence="7" id="KW-0406">Ion transport</keyword>
<name>A0ABY9KTX6_9BACI</name>
<dbReference type="InterPro" id="IPR003148">
    <property type="entry name" value="RCK_N"/>
</dbReference>
<evidence type="ECO:0000256" key="9">
    <source>
        <dbReference type="SAM" id="Phobius"/>
    </source>
</evidence>
<gene>
    <name evidence="12" type="ORF">QR721_11775</name>
</gene>
<evidence type="ECO:0000256" key="3">
    <source>
        <dbReference type="ARBA" id="ARBA00022449"/>
    </source>
</evidence>
<comment type="subcellular location">
    <subcellularLocation>
        <location evidence="1">Cell membrane</location>
        <topology evidence="1">Multi-pass membrane protein</topology>
    </subcellularLocation>
</comment>
<feature type="transmembrane region" description="Helical" evidence="9">
    <location>
        <begin position="368"/>
        <end position="389"/>
    </location>
</feature>
<keyword evidence="13" id="KW-1185">Reference proteome</keyword>
<evidence type="ECO:0000259" key="11">
    <source>
        <dbReference type="Pfam" id="PF02254"/>
    </source>
</evidence>
<evidence type="ECO:0000313" key="12">
    <source>
        <dbReference type="EMBL" id="WLV24306.1"/>
    </source>
</evidence>
<feature type="transmembrane region" description="Helical" evidence="9">
    <location>
        <begin position="334"/>
        <end position="356"/>
    </location>
</feature>